<dbReference type="RefSeq" id="WP_263372151.1">
    <property type="nucleotide sequence ID" value="NZ_JAGSYD010000004.1"/>
</dbReference>
<dbReference type="PANTHER" id="PTHR21180">
    <property type="entry name" value="ENDONUCLEASE/EXONUCLEASE/PHOSPHATASE FAMILY DOMAIN-CONTAINING PROTEIN 1"/>
    <property type="match status" value="1"/>
</dbReference>
<evidence type="ECO:0000256" key="4">
    <source>
        <dbReference type="ARBA" id="ARBA00023004"/>
    </source>
</evidence>
<dbReference type="SUPFAM" id="SSF102114">
    <property type="entry name" value="Radical SAM enzymes"/>
    <property type="match status" value="1"/>
</dbReference>
<dbReference type="Pfam" id="PF04055">
    <property type="entry name" value="Radical_SAM"/>
    <property type="match status" value="1"/>
</dbReference>
<evidence type="ECO:0000256" key="5">
    <source>
        <dbReference type="ARBA" id="ARBA00023014"/>
    </source>
</evidence>
<evidence type="ECO:0000256" key="1">
    <source>
        <dbReference type="ARBA" id="ARBA00001966"/>
    </source>
</evidence>
<evidence type="ECO:0000313" key="7">
    <source>
        <dbReference type="EMBL" id="MFC6644210.1"/>
    </source>
</evidence>
<dbReference type="InterPro" id="IPR007197">
    <property type="entry name" value="rSAM"/>
</dbReference>
<keyword evidence="5" id="KW-0411">Iron-sulfur</keyword>
<reference evidence="8" key="1">
    <citation type="journal article" date="2019" name="Int. J. Syst. Evol. Microbiol.">
        <title>The Global Catalogue of Microorganisms (GCM) 10K type strain sequencing project: providing services to taxonomists for standard genome sequencing and annotation.</title>
        <authorList>
            <consortium name="The Broad Institute Genomics Platform"/>
            <consortium name="The Broad Institute Genome Sequencing Center for Infectious Disease"/>
            <person name="Wu L."/>
            <person name="Ma J."/>
        </authorList>
    </citation>
    <scope>NUCLEOTIDE SEQUENCE [LARGE SCALE GENOMIC DNA]</scope>
    <source>
        <strain evidence="8">CGMCC 1.16026</strain>
    </source>
</reference>
<keyword evidence="2" id="KW-0949">S-adenosyl-L-methionine</keyword>
<accession>A0ABW1Z714</accession>
<dbReference type="InterPro" id="IPR058240">
    <property type="entry name" value="rSAM_sf"/>
</dbReference>
<dbReference type="InterPro" id="IPR023874">
    <property type="entry name" value="DNA_rSAM_put"/>
</dbReference>
<dbReference type="SFLD" id="SFLDG01102">
    <property type="entry name" value="Uncharacterised_Radical_SAM_Su"/>
    <property type="match status" value="1"/>
</dbReference>
<dbReference type="InterPro" id="IPR013785">
    <property type="entry name" value="Aldolase_TIM"/>
</dbReference>
<keyword evidence="4" id="KW-0408">Iron</keyword>
<dbReference type="InterPro" id="IPR010994">
    <property type="entry name" value="RuvA_2-like"/>
</dbReference>
<gene>
    <name evidence="7" type="ORF">ACFQBQ_01100</name>
</gene>
<proteinExistence type="predicted"/>
<keyword evidence="8" id="KW-1185">Reference proteome</keyword>
<dbReference type="Gene3D" id="1.10.150.320">
    <property type="entry name" value="Photosystem II 12 kDa extrinsic protein"/>
    <property type="match status" value="1"/>
</dbReference>
<dbReference type="CDD" id="cd01335">
    <property type="entry name" value="Radical_SAM"/>
    <property type="match status" value="1"/>
</dbReference>
<evidence type="ECO:0000313" key="8">
    <source>
        <dbReference type="Proteomes" id="UP001596391"/>
    </source>
</evidence>
<dbReference type="PANTHER" id="PTHR21180:SF9">
    <property type="entry name" value="TYPE II SECRETION SYSTEM PROTEIN K"/>
    <property type="match status" value="1"/>
</dbReference>
<evidence type="ECO:0000256" key="2">
    <source>
        <dbReference type="ARBA" id="ARBA00022691"/>
    </source>
</evidence>
<dbReference type="Proteomes" id="UP001596391">
    <property type="component" value="Unassembled WGS sequence"/>
</dbReference>
<comment type="caution">
    <text evidence="7">The sequence shown here is derived from an EMBL/GenBank/DDBJ whole genome shotgun (WGS) entry which is preliminary data.</text>
</comment>
<comment type="cofactor">
    <cofactor evidence="1">
        <name>[4Fe-4S] cluster</name>
        <dbReference type="ChEBI" id="CHEBI:49883"/>
    </cofactor>
</comment>
<keyword evidence="3" id="KW-0479">Metal-binding</keyword>
<dbReference type="SFLD" id="SFLDS00029">
    <property type="entry name" value="Radical_SAM"/>
    <property type="match status" value="1"/>
</dbReference>
<dbReference type="InterPro" id="IPR051675">
    <property type="entry name" value="Endo/Exo/Phosphatase_dom_1"/>
</dbReference>
<organism evidence="7 8">
    <name type="scientific">Granulicella cerasi</name>
    <dbReference type="NCBI Taxonomy" id="741063"/>
    <lineage>
        <taxon>Bacteria</taxon>
        <taxon>Pseudomonadati</taxon>
        <taxon>Acidobacteriota</taxon>
        <taxon>Terriglobia</taxon>
        <taxon>Terriglobales</taxon>
        <taxon>Acidobacteriaceae</taxon>
        <taxon>Granulicella</taxon>
    </lineage>
</organism>
<protein>
    <submittedName>
        <fullName evidence="7">DNA modification/repair radical SAM protein</fullName>
    </submittedName>
</protein>
<sequence>MQQLTVQQKLEILADAAKYDASCASSGAKRANNGKGVGHTDGTGICHSYTPDGRCVSLLKILLTNFCTYDCVFCVNRVSSDIQRARFTPEEVVNLTLDFYKRNYIEGLFLSSGIIQSPDYTMEQLIQVAKLLRTVHHFGGYIHLKTIPGADERLVAQAGKWADRLSANIELPTQQDLVQLAPEKKSTIIEGTMGQILAHSDEAKEASIRSHLPRHMLPKFAPAGQSTQMVVGATATTDREIIQRAGALYGNYKLRRIYYTGFSPYPEADARLPLKAAPLMREHRLYQADWLMRYYGFAPDEITSEANPELSLEEDPKTSWAKAHPEFFPVDVNVAPRESLLRVPGIGYRNVERILNIRRYHRLSIEDLRKLNVRVKHVAAWITAADHLPTSPLVSASPLPSPTAQLDLFAAASALSGAL</sequence>
<feature type="domain" description="Radical SAM core" evidence="6">
    <location>
        <begin position="62"/>
        <end position="175"/>
    </location>
</feature>
<dbReference type="SUPFAM" id="SSF47781">
    <property type="entry name" value="RuvA domain 2-like"/>
    <property type="match status" value="1"/>
</dbReference>
<dbReference type="EMBL" id="JBHSWI010000001">
    <property type="protein sequence ID" value="MFC6644210.1"/>
    <property type="molecule type" value="Genomic_DNA"/>
</dbReference>
<evidence type="ECO:0000259" key="6">
    <source>
        <dbReference type="Pfam" id="PF04055"/>
    </source>
</evidence>
<dbReference type="Gene3D" id="3.20.20.70">
    <property type="entry name" value="Aldolase class I"/>
    <property type="match status" value="1"/>
</dbReference>
<name>A0ABW1Z714_9BACT</name>
<evidence type="ECO:0000256" key="3">
    <source>
        <dbReference type="ARBA" id="ARBA00022723"/>
    </source>
</evidence>
<dbReference type="NCBIfam" id="TIGR03916">
    <property type="entry name" value="rSAM_link_UDG"/>
    <property type="match status" value="1"/>
</dbReference>